<accession>A0A3G8ZNX1</accession>
<dbReference type="Proteomes" id="UP000268084">
    <property type="component" value="Chromosome"/>
</dbReference>
<evidence type="ECO:0000313" key="3">
    <source>
        <dbReference type="Proteomes" id="UP000268084"/>
    </source>
</evidence>
<reference evidence="2 3" key="1">
    <citation type="submission" date="2018-11" db="EMBL/GenBank/DDBJ databases">
        <authorList>
            <person name="Da X."/>
        </authorList>
    </citation>
    <scope>NUCLEOTIDE SEQUENCE [LARGE SCALE GENOMIC DNA]</scope>
    <source>
        <strain evidence="2 3">S14-144</strain>
    </source>
</reference>
<organism evidence="2 3">
    <name type="scientific">Nakamurella antarctica</name>
    <dbReference type="NCBI Taxonomy" id="1902245"/>
    <lineage>
        <taxon>Bacteria</taxon>
        <taxon>Bacillati</taxon>
        <taxon>Actinomycetota</taxon>
        <taxon>Actinomycetes</taxon>
        <taxon>Nakamurellales</taxon>
        <taxon>Nakamurellaceae</taxon>
        <taxon>Nakamurella</taxon>
    </lineage>
</organism>
<sequence length="329" mass="35804">MTRVGAVVEHFSRLLGEGSRVDVVGGVELWKWVRPEFVSFSTVGLCDSPVTAVFPQELVCSVKAGQEGAADYLLRLSLQMVLDGSRGFVAGDLVANGGQVLLTGTLIEGVLLSAHPFMPDHFNVIAAEPGGQPVEILTLVPVTGGEVALANSESVDSLMDVLEKKNPDLADIERACSTQDPLSVEELRAAVAAAVAADYDLGWRRVEITANILGQWEESVVVGFDAAGDAYTLPESRGVVRALALMRPAMATPEVGAWFTATVVVDRLQDLFTIDFEYDADPVWVDRPYDVNFIDDEVSFPRPYSQIPRWHPVRENFTEQEWATTLANQ</sequence>
<evidence type="ECO:0000313" key="2">
    <source>
        <dbReference type="EMBL" id="AZI58828.1"/>
    </source>
</evidence>
<proteinExistence type="predicted"/>
<evidence type="ECO:0000259" key="1">
    <source>
        <dbReference type="Pfam" id="PF05076"/>
    </source>
</evidence>
<dbReference type="KEGG" id="nak:EH165_12460"/>
<dbReference type="InterPro" id="IPR020941">
    <property type="entry name" value="SUFU-like_domain"/>
</dbReference>
<dbReference type="OrthoDB" id="3684558at2"/>
<dbReference type="InterPro" id="IPR036170">
    <property type="entry name" value="YezG-like_sf"/>
</dbReference>
<dbReference type="AlphaFoldDB" id="A0A3G8ZNX1"/>
<dbReference type="RefSeq" id="WP_124799732.1">
    <property type="nucleotide sequence ID" value="NZ_CP034170.1"/>
</dbReference>
<name>A0A3G8ZNX1_9ACTN</name>
<protein>
    <submittedName>
        <fullName evidence="2">Suppressor of fused domain protein</fullName>
    </submittedName>
</protein>
<gene>
    <name evidence="2" type="ORF">EH165_12460</name>
</gene>
<dbReference type="Pfam" id="PF05076">
    <property type="entry name" value="SUFU"/>
    <property type="match status" value="1"/>
</dbReference>
<feature type="domain" description="Suppressor of fused-like" evidence="1">
    <location>
        <begin position="35"/>
        <end position="174"/>
    </location>
</feature>
<keyword evidence="3" id="KW-1185">Reference proteome</keyword>
<reference evidence="2 3" key="2">
    <citation type="submission" date="2018-12" db="EMBL/GenBank/DDBJ databases">
        <title>Nakamurella antarcticus sp. nov., isolated from Antarctica South Shetland Islands soil.</title>
        <authorList>
            <person name="Peng F."/>
        </authorList>
    </citation>
    <scope>NUCLEOTIDE SEQUENCE [LARGE SCALE GENOMIC DNA]</scope>
    <source>
        <strain evidence="2 3">S14-144</strain>
    </source>
</reference>
<dbReference type="SUPFAM" id="SSF160424">
    <property type="entry name" value="BH3703-like"/>
    <property type="match status" value="1"/>
</dbReference>
<dbReference type="EMBL" id="CP034170">
    <property type="protein sequence ID" value="AZI58828.1"/>
    <property type="molecule type" value="Genomic_DNA"/>
</dbReference>